<organism evidence="3 4">
    <name type="scientific">Candidatus Giovannonibacteria bacterium RIFCSPLOWO2_01_FULL_46_32</name>
    <dbReference type="NCBI Taxonomy" id="1798353"/>
    <lineage>
        <taxon>Bacteria</taxon>
        <taxon>Candidatus Giovannoniibacteriota</taxon>
    </lineage>
</organism>
<evidence type="ECO:0000256" key="2">
    <source>
        <dbReference type="SAM" id="MobiDB-lite"/>
    </source>
</evidence>
<dbReference type="Proteomes" id="UP000177346">
    <property type="component" value="Unassembled WGS sequence"/>
</dbReference>
<dbReference type="Gene3D" id="3.20.10.10">
    <property type="entry name" value="D-amino Acid Aminotransferase, subunit A, domain 2"/>
    <property type="match status" value="1"/>
</dbReference>
<evidence type="ECO:0000313" key="3">
    <source>
        <dbReference type="EMBL" id="OGF87002.1"/>
    </source>
</evidence>
<dbReference type="AlphaFoldDB" id="A0A1F5XGD3"/>
<reference evidence="3 4" key="1">
    <citation type="journal article" date="2016" name="Nat. Commun.">
        <title>Thousands of microbial genomes shed light on interconnected biogeochemical processes in an aquifer system.</title>
        <authorList>
            <person name="Anantharaman K."/>
            <person name="Brown C.T."/>
            <person name="Hug L.A."/>
            <person name="Sharon I."/>
            <person name="Castelle C.J."/>
            <person name="Probst A.J."/>
            <person name="Thomas B.C."/>
            <person name="Singh A."/>
            <person name="Wilkins M.J."/>
            <person name="Karaoz U."/>
            <person name="Brodie E.L."/>
            <person name="Williams K.H."/>
            <person name="Hubbard S.S."/>
            <person name="Banfield J.F."/>
        </authorList>
    </citation>
    <scope>NUCLEOTIDE SEQUENCE [LARGE SCALE GENOMIC DNA]</scope>
</reference>
<dbReference type="GO" id="GO:0046394">
    <property type="term" value="P:carboxylic acid biosynthetic process"/>
    <property type="evidence" value="ECO:0007669"/>
    <property type="project" value="UniProtKB-ARBA"/>
</dbReference>
<evidence type="ECO:0000256" key="1">
    <source>
        <dbReference type="ARBA" id="ARBA00009320"/>
    </source>
</evidence>
<dbReference type="GO" id="GO:0003824">
    <property type="term" value="F:catalytic activity"/>
    <property type="evidence" value="ECO:0007669"/>
    <property type="project" value="InterPro"/>
</dbReference>
<dbReference type="InterPro" id="IPR001544">
    <property type="entry name" value="Aminotrans_IV"/>
</dbReference>
<comment type="similarity">
    <text evidence="1">Belongs to the class-IV pyridoxal-phosphate-dependent aminotransferase family.</text>
</comment>
<dbReference type="InterPro" id="IPR036038">
    <property type="entry name" value="Aminotransferase-like"/>
</dbReference>
<comment type="caution">
    <text evidence="3">The sequence shown here is derived from an EMBL/GenBank/DDBJ whole genome shotgun (WGS) entry which is preliminary data.</text>
</comment>
<evidence type="ECO:0008006" key="5">
    <source>
        <dbReference type="Google" id="ProtNLM"/>
    </source>
</evidence>
<accession>A0A1F5XGD3</accession>
<dbReference type="InterPro" id="IPR043132">
    <property type="entry name" value="BCAT-like_C"/>
</dbReference>
<feature type="region of interest" description="Disordered" evidence="2">
    <location>
        <begin position="100"/>
        <end position="119"/>
    </location>
</feature>
<gene>
    <name evidence="3" type="ORF">A3B19_01050</name>
</gene>
<evidence type="ECO:0000313" key="4">
    <source>
        <dbReference type="Proteomes" id="UP000177346"/>
    </source>
</evidence>
<sequence>MREKEAEMQNLIWCEGDWREKISWQNDLGLQRADGVIEVLAARGAVLFHWYDHWSRLMAGCDGYIPREKLPSGQEIKAKAECLLKKDGNDRSVVRILVTPGDSDDMKTPSGSPKLSLDVRPLTESESKPLRLMTVVERRKVPNLKLACDYGTVNRNIQRIQGMGYDSFLYYDHIDGILEGPYENVFFITTDDWLITPYTHNRALAGVTRKIVLDLAQRSELFKRVSEYEIGIDLLKLCREAFFTSTTRGITPIKQIIYRAFEVGPDTLTSKLQKLFWKYSDNYFRERGA</sequence>
<protein>
    <recommendedName>
        <fullName evidence="5">Aminotransferase class IV</fullName>
    </recommendedName>
</protein>
<dbReference type="InterPro" id="IPR043131">
    <property type="entry name" value="BCAT-like_N"/>
</dbReference>
<dbReference type="InterPro" id="IPR050571">
    <property type="entry name" value="Class-IV_PLP-Dep_Aminotrnsfr"/>
</dbReference>
<dbReference type="EMBL" id="MFIF01000009">
    <property type="protein sequence ID" value="OGF87002.1"/>
    <property type="molecule type" value="Genomic_DNA"/>
</dbReference>
<proteinExistence type="inferred from homology"/>
<dbReference type="PANTHER" id="PTHR42743">
    <property type="entry name" value="AMINO-ACID AMINOTRANSFERASE"/>
    <property type="match status" value="1"/>
</dbReference>
<dbReference type="PANTHER" id="PTHR42743:SF13">
    <property type="entry name" value="P-LOOP CONTAINING NUCLEOSIDE TRIPHOSPHATE HYDROLASE PROTEIN"/>
    <property type="match status" value="1"/>
</dbReference>
<name>A0A1F5XGD3_9BACT</name>
<dbReference type="Gene3D" id="3.30.470.10">
    <property type="match status" value="1"/>
</dbReference>
<dbReference type="Pfam" id="PF01063">
    <property type="entry name" value="Aminotran_4"/>
    <property type="match status" value="1"/>
</dbReference>
<dbReference type="SUPFAM" id="SSF56752">
    <property type="entry name" value="D-aminoacid aminotransferase-like PLP-dependent enzymes"/>
    <property type="match status" value="1"/>
</dbReference>
<dbReference type="CDD" id="cd00449">
    <property type="entry name" value="PLPDE_IV"/>
    <property type="match status" value="1"/>
</dbReference>